<dbReference type="RefSeq" id="WP_235725420.1">
    <property type="nucleotide sequence ID" value="NZ_JAKGCU010000024.1"/>
</dbReference>
<organism evidence="8 9">
    <name type="scientific">Gordonia tangerina</name>
    <dbReference type="NCBI Taxonomy" id="2911060"/>
    <lineage>
        <taxon>Bacteria</taxon>
        <taxon>Bacillati</taxon>
        <taxon>Actinomycetota</taxon>
        <taxon>Actinomycetes</taxon>
        <taxon>Mycobacteriales</taxon>
        <taxon>Gordoniaceae</taxon>
        <taxon>Gordonia</taxon>
    </lineage>
</organism>
<dbReference type="Proteomes" id="UP001108089">
    <property type="component" value="Unassembled WGS sequence"/>
</dbReference>
<evidence type="ECO:0000259" key="7">
    <source>
        <dbReference type="Pfam" id="PF08281"/>
    </source>
</evidence>
<dbReference type="InterPro" id="IPR013249">
    <property type="entry name" value="RNA_pol_sigma70_r4_t2"/>
</dbReference>
<gene>
    <name evidence="8" type="ORF">L1892_20095</name>
</gene>
<evidence type="ECO:0000256" key="1">
    <source>
        <dbReference type="ARBA" id="ARBA00010641"/>
    </source>
</evidence>
<keyword evidence="3" id="KW-0731">Sigma factor</keyword>
<accession>A0ABS9DNK9</accession>
<dbReference type="InterPro" id="IPR036388">
    <property type="entry name" value="WH-like_DNA-bd_sf"/>
</dbReference>
<comment type="similarity">
    <text evidence="1">Belongs to the sigma-70 factor family. ECF subfamily.</text>
</comment>
<evidence type="ECO:0000256" key="2">
    <source>
        <dbReference type="ARBA" id="ARBA00023015"/>
    </source>
</evidence>
<keyword evidence="2" id="KW-0805">Transcription regulation</keyword>
<feature type="domain" description="RNA polymerase sigma factor 70 region 4 type 2" evidence="7">
    <location>
        <begin position="121"/>
        <end position="173"/>
    </location>
</feature>
<evidence type="ECO:0000313" key="9">
    <source>
        <dbReference type="Proteomes" id="UP001108089"/>
    </source>
</evidence>
<reference evidence="8" key="1">
    <citation type="submission" date="2022-01" db="EMBL/GenBank/DDBJ databases">
        <title>Gordonia xiamenensis sp. nov., isolated from surface seawater in Xiamen.</title>
        <authorList>
            <person name="He Y.F."/>
        </authorList>
    </citation>
    <scope>NUCLEOTIDE SEQUENCE</scope>
    <source>
        <strain evidence="8">GW1C4-4</strain>
    </source>
</reference>
<dbReference type="NCBIfam" id="TIGR02937">
    <property type="entry name" value="sigma70-ECF"/>
    <property type="match status" value="1"/>
</dbReference>
<dbReference type="Gene3D" id="1.10.10.10">
    <property type="entry name" value="Winged helix-like DNA-binding domain superfamily/Winged helix DNA-binding domain"/>
    <property type="match status" value="1"/>
</dbReference>
<dbReference type="PANTHER" id="PTHR43133">
    <property type="entry name" value="RNA POLYMERASE ECF-TYPE SIGMA FACTO"/>
    <property type="match status" value="1"/>
</dbReference>
<dbReference type="InterPro" id="IPR007627">
    <property type="entry name" value="RNA_pol_sigma70_r2"/>
</dbReference>
<evidence type="ECO:0000256" key="4">
    <source>
        <dbReference type="ARBA" id="ARBA00023125"/>
    </source>
</evidence>
<dbReference type="PANTHER" id="PTHR43133:SF51">
    <property type="entry name" value="RNA POLYMERASE SIGMA FACTOR"/>
    <property type="match status" value="1"/>
</dbReference>
<keyword evidence="4" id="KW-0238">DNA-binding</keyword>
<dbReference type="SUPFAM" id="SSF88946">
    <property type="entry name" value="Sigma2 domain of RNA polymerase sigma factors"/>
    <property type="match status" value="1"/>
</dbReference>
<dbReference type="InterPro" id="IPR013325">
    <property type="entry name" value="RNA_pol_sigma_r2"/>
</dbReference>
<sequence length="185" mass="20507">MDEAELLVAARSGDQQAFADLVGAHRTHVWAVCLNICANTHDAEDALQNTLVAAWQNLHKFRGEAKFSTWLHRIAANNALAIVRKRKANTHLTDFTDPEQPIQLVDDNGSAAFDEQIALRDAVRDALAALPEDFREAIVLREFGDLTYADIAAHQGVGVQTVKSRLNRARTQLAARLREHTPIQP</sequence>
<dbReference type="Pfam" id="PF08281">
    <property type="entry name" value="Sigma70_r4_2"/>
    <property type="match status" value="1"/>
</dbReference>
<protein>
    <submittedName>
        <fullName evidence="8">Sigma-70 family RNA polymerase sigma factor</fullName>
    </submittedName>
</protein>
<dbReference type="Gene3D" id="1.10.1740.10">
    <property type="match status" value="1"/>
</dbReference>
<dbReference type="InterPro" id="IPR013324">
    <property type="entry name" value="RNA_pol_sigma_r3/r4-like"/>
</dbReference>
<keyword evidence="5" id="KW-0804">Transcription</keyword>
<dbReference type="InterPro" id="IPR014284">
    <property type="entry name" value="RNA_pol_sigma-70_dom"/>
</dbReference>
<evidence type="ECO:0000256" key="5">
    <source>
        <dbReference type="ARBA" id="ARBA00023163"/>
    </source>
</evidence>
<comment type="caution">
    <text evidence="8">The sequence shown here is derived from an EMBL/GenBank/DDBJ whole genome shotgun (WGS) entry which is preliminary data.</text>
</comment>
<feature type="domain" description="RNA polymerase sigma-70 region 2" evidence="6">
    <location>
        <begin position="21"/>
        <end position="87"/>
    </location>
</feature>
<dbReference type="Pfam" id="PF04542">
    <property type="entry name" value="Sigma70_r2"/>
    <property type="match status" value="1"/>
</dbReference>
<keyword evidence="9" id="KW-1185">Reference proteome</keyword>
<evidence type="ECO:0000256" key="3">
    <source>
        <dbReference type="ARBA" id="ARBA00023082"/>
    </source>
</evidence>
<evidence type="ECO:0000259" key="6">
    <source>
        <dbReference type="Pfam" id="PF04542"/>
    </source>
</evidence>
<name>A0ABS9DNK9_9ACTN</name>
<evidence type="ECO:0000313" key="8">
    <source>
        <dbReference type="EMBL" id="MCF3940676.1"/>
    </source>
</evidence>
<dbReference type="EMBL" id="JAKGCU010000024">
    <property type="protein sequence ID" value="MCF3940676.1"/>
    <property type="molecule type" value="Genomic_DNA"/>
</dbReference>
<dbReference type="CDD" id="cd06171">
    <property type="entry name" value="Sigma70_r4"/>
    <property type="match status" value="1"/>
</dbReference>
<dbReference type="SUPFAM" id="SSF88659">
    <property type="entry name" value="Sigma3 and sigma4 domains of RNA polymerase sigma factors"/>
    <property type="match status" value="1"/>
</dbReference>
<proteinExistence type="inferred from homology"/>
<dbReference type="InterPro" id="IPR039425">
    <property type="entry name" value="RNA_pol_sigma-70-like"/>
</dbReference>